<organism evidence="2 3">
    <name type="scientific">Eimeria praecox</name>
    <dbReference type="NCBI Taxonomy" id="51316"/>
    <lineage>
        <taxon>Eukaryota</taxon>
        <taxon>Sar</taxon>
        <taxon>Alveolata</taxon>
        <taxon>Apicomplexa</taxon>
        <taxon>Conoidasida</taxon>
        <taxon>Coccidia</taxon>
        <taxon>Eucoccidiorida</taxon>
        <taxon>Eimeriorina</taxon>
        <taxon>Eimeriidae</taxon>
        <taxon>Eimeria</taxon>
    </lineage>
</organism>
<dbReference type="VEuPathDB" id="ToxoDB:EPH_0003540"/>
<feature type="region of interest" description="Disordered" evidence="1">
    <location>
        <begin position="438"/>
        <end position="473"/>
    </location>
</feature>
<name>U6G859_9EIME</name>
<gene>
    <name evidence="2" type="ORF">EPH_0003540</name>
</gene>
<feature type="compositionally biased region" description="Low complexity" evidence="1">
    <location>
        <begin position="450"/>
        <end position="467"/>
    </location>
</feature>
<dbReference type="Proteomes" id="UP000018201">
    <property type="component" value="Unassembled WGS sequence"/>
</dbReference>
<sequence>MNSQFLRAAAAATLWRRLGFGRCLVREPATPQAYQAHRALRLYSYDRICTVFAPTVRHMGSLHHPVHTLIVNPPAAVRRASRFNSPAAAAAGNNSGSNRCSSSSIGGNGDSASAATFPALPCTRVADSSSHWLPSLARAKIRQGVSFTRLSAAAKGDWTSADVLTVEQKALHAVRREGWSVPGAAVVLFSAHSSKDKGDKAVSLEFAVISSEEAPLLLRVFGVAALPHCLLMVNGRVVCELPAGSSAARQDAFVAAVSSTVSTDHEHKEQTALLHKLKEDLLVSADTSESNRQPTLPRRTFGMRNTGGAALKSSFGLNRKDDYQAASPADYLLDSDERAAKLAALATVALFDAPAIHIADLQALHEVLSWAMHSRRASSANKQRREPPPVRAGLRATLEKVLEREEPQWAPDDCPIIRRLPLYNQCLLNKSLFAKAPGAQPLRSPRTPLATPTTTEDAGAGAEASTTVTAEGTGTPFPEECLKVELWRLAEWLARTRRCLSSRLFLDKAEASALDLAMTAHVEWLEDAATCNYMQINVAGQQEKAAGIGTGPAAPRSKLQPGTVHEKEGNKKRGVHPFNVWFEPRAPSAGRTLLTCMYTALGPDDRRVQQTIGRFDVAVKAHEFYPVKFPHTKARRGGKPRMMRGRSGRWFWLGPYWRPPWAPKGKSFTEDWHLTNAAA</sequence>
<evidence type="ECO:0000313" key="2">
    <source>
        <dbReference type="EMBL" id="CDI74799.1"/>
    </source>
</evidence>
<dbReference type="EMBL" id="HG690546">
    <property type="protein sequence ID" value="CDI74799.1"/>
    <property type="molecule type" value="Genomic_DNA"/>
</dbReference>
<feature type="region of interest" description="Disordered" evidence="1">
    <location>
        <begin position="547"/>
        <end position="570"/>
    </location>
</feature>
<reference evidence="2" key="2">
    <citation type="submission" date="2013-10" db="EMBL/GenBank/DDBJ databases">
        <authorList>
            <person name="Aslett M."/>
        </authorList>
    </citation>
    <scope>NUCLEOTIDE SEQUENCE [LARGE SCALE GENOMIC DNA]</scope>
    <source>
        <strain evidence="2">Houghton</strain>
    </source>
</reference>
<evidence type="ECO:0000256" key="1">
    <source>
        <dbReference type="SAM" id="MobiDB-lite"/>
    </source>
</evidence>
<dbReference type="OrthoDB" id="347413at2759"/>
<dbReference type="AlphaFoldDB" id="U6G859"/>
<proteinExistence type="predicted"/>
<accession>U6G859</accession>
<protein>
    <submittedName>
        <fullName evidence="2">Uncharacterized protein</fullName>
    </submittedName>
</protein>
<reference evidence="2" key="1">
    <citation type="submission" date="2013-10" db="EMBL/GenBank/DDBJ databases">
        <title>Genomic analysis of the causative agents of coccidiosis in chickens.</title>
        <authorList>
            <person name="Reid A.J."/>
            <person name="Blake D."/>
            <person name="Billington K."/>
            <person name="Browne H."/>
            <person name="Dunn M."/>
            <person name="Hung S."/>
            <person name="Kawahara F."/>
            <person name="Miranda-Saavedra D."/>
            <person name="Mourier T."/>
            <person name="Nagra H."/>
            <person name="Otto T.D."/>
            <person name="Rawlings N."/>
            <person name="Sanchez A."/>
            <person name="Sanders M."/>
            <person name="Subramaniam C."/>
            <person name="Tay Y."/>
            <person name="Dear P."/>
            <person name="Doerig C."/>
            <person name="Gruber A."/>
            <person name="Parkinson J."/>
            <person name="Shirley M."/>
            <person name="Wan K.L."/>
            <person name="Berriman M."/>
            <person name="Tomley F."/>
            <person name="Pain A."/>
        </authorList>
    </citation>
    <scope>NUCLEOTIDE SEQUENCE [LARGE SCALE GENOMIC DNA]</scope>
    <source>
        <strain evidence="2">Houghton</strain>
    </source>
</reference>
<evidence type="ECO:0000313" key="3">
    <source>
        <dbReference type="Proteomes" id="UP000018201"/>
    </source>
</evidence>
<keyword evidence="3" id="KW-1185">Reference proteome</keyword>